<dbReference type="PANTHER" id="PTHR15913">
    <property type="entry name" value="ACID CLUSTER PROTEIN 33"/>
    <property type="match status" value="1"/>
</dbReference>
<dbReference type="SUPFAM" id="SSF53474">
    <property type="entry name" value="alpha/beta-Hydrolases"/>
    <property type="match status" value="1"/>
</dbReference>
<dbReference type="KEGG" id="sre:PTSG_00246"/>
<feature type="compositionally biased region" description="Basic and acidic residues" evidence="4">
    <location>
        <begin position="330"/>
        <end position="341"/>
    </location>
</feature>
<dbReference type="Gene3D" id="3.40.50.1820">
    <property type="entry name" value="alpha/beta hydrolase"/>
    <property type="match status" value="1"/>
</dbReference>
<feature type="compositionally biased region" description="Acidic residues" evidence="4">
    <location>
        <begin position="349"/>
        <end position="364"/>
    </location>
</feature>
<dbReference type="InterPro" id="IPR000073">
    <property type="entry name" value="AB_hydrolase_1"/>
</dbReference>
<dbReference type="InParanoid" id="F2TVX9"/>
<dbReference type="eggNOG" id="ENOG502QPSD">
    <property type="taxonomic scope" value="Eukaryota"/>
</dbReference>
<protein>
    <recommendedName>
        <fullName evidence="2">Maspardin</fullName>
    </recommendedName>
</protein>
<evidence type="ECO:0000256" key="4">
    <source>
        <dbReference type="SAM" id="MobiDB-lite"/>
    </source>
</evidence>
<evidence type="ECO:0000259" key="5">
    <source>
        <dbReference type="Pfam" id="PF00561"/>
    </source>
</evidence>
<dbReference type="Proteomes" id="UP000007799">
    <property type="component" value="Unassembled WGS sequence"/>
</dbReference>
<dbReference type="InterPro" id="IPR026151">
    <property type="entry name" value="Maspardin"/>
</dbReference>
<name>F2TVX9_SALR5</name>
<dbReference type="GO" id="GO:0005737">
    <property type="term" value="C:cytoplasm"/>
    <property type="evidence" value="ECO:0007669"/>
    <property type="project" value="UniProtKB-SubCell"/>
</dbReference>
<dbReference type="AlphaFoldDB" id="F2TVX9"/>
<dbReference type="OrthoDB" id="10264550at2759"/>
<dbReference type="GeneID" id="16067609"/>
<dbReference type="InterPro" id="IPR029058">
    <property type="entry name" value="AB_hydrolase_fold"/>
</dbReference>
<accession>F2TVX9</accession>
<evidence type="ECO:0000313" key="7">
    <source>
        <dbReference type="Proteomes" id="UP000007799"/>
    </source>
</evidence>
<evidence type="ECO:0000313" key="6">
    <source>
        <dbReference type="EMBL" id="EGD72225.1"/>
    </source>
</evidence>
<evidence type="ECO:0000256" key="2">
    <source>
        <dbReference type="ARBA" id="ARBA00020148"/>
    </source>
</evidence>
<evidence type="ECO:0000256" key="1">
    <source>
        <dbReference type="ARBA" id="ARBA00004496"/>
    </source>
</evidence>
<reference evidence="6" key="1">
    <citation type="submission" date="2009-08" db="EMBL/GenBank/DDBJ databases">
        <title>Annotation of Salpingoeca rosetta.</title>
        <authorList>
            <consortium name="The Broad Institute Genome Sequencing Platform"/>
            <person name="Russ C."/>
            <person name="Cuomo C."/>
            <person name="Burger G."/>
            <person name="Gray M.W."/>
            <person name="Holland P.W.H."/>
            <person name="King N."/>
            <person name="Lang F.B.F."/>
            <person name="Roger A.J."/>
            <person name="Ruiz-Trillo I."/>
            <person name="Young S.K."/>
            <person name="Zeng Q."/>
            <person name="Gargeya S."/>
            <person name="Alvarado L."/>
            <person name="Berlin A."/>
            <person name="Chapman S.B."/>
            <person name="Chen Z."/>
            <person name="Freedman E."/>
            <person name="Gellesch M."/>
            <person name="Goldberg J."/>
            <person name="Griggs A."/>
            <person name="Gujja S."/>
            <person name="Heilman E."/>
            <person name="Heiman D."/>
            <person name="Howarth C."/>
            <person name="Mehta T."/>
            <person name="Neiman D."/>
            <person name="Pearson M."/>
            <person name="Roberts A."/>
            <person name="Saif S."/>
            <person name="Shea T."/>
            <person name="Shenoy N."/>
            <person name="Sisk P."/>
            <person name="Stolte C."/>
            <person name="Sykes S."/>
            <person name="White J."/>
            <person name="Yandava C."/>
            <person name="Haas B."/>
            <person name="Nusbaum C."/>
            <person name="Birren B."/>
        </authorList>
    </citation>
    <scope>NUCLEOTIDE SEQUENCE [LARGE SCALE GENOMIC DNA]</scope>
    <source>
        <strain evidence="6">ATCC 50818</strain>
    </source>
</reference>
<comment type="subcellular location">
    <subcellularLocation>
        <location evidence="1">Cytoplasm</location>
    </subcellularLocation>
</comment>
<proteinExistence type="predicted"/>
<dbReference type="Pfam" id="PF00561">
    <property type="entry name" value="Abhydrolase_1"/>
    <property type="match status" value="1"/>
</dbReference>
<dbReference type="OMA" id="CYVQPQK"/>
<dbReference type="EMBL" id="GL832955">
    <property type="protein sequence ID" value="EGD72225.1"/>
    <property type="molecule type" value="Genomic_DNA"/>
</dbReference>
<dbReference type="ESTHER" id="sals5-f2tvx9">
    <property type="family name" value="Maspardin-ACP33-SPG21_like"/>
</dbReference>
<feature type="region of interest" description="Disordered" evidence="4">
    <location>
        <begin position="302"/>
        <end position="364"/>
    </location>
</feature>
<keyword evidence="7" id="KW-1185">Reference proteome</keyword>
<dbReference type="PANTHER" id="PTHR15913:SF0">
    <property type="entry name" value="MASPARDIN"/>
    <property type="match status" value="1"/>
</dbReference>
<sequence>MMEERSSIASSAEYQSFRSTVPKRRVDVDYMGKEYTWKIFDYGPKTTPAPVLFFPPVTGTADVYFQQLISLTGEGYRCISMDYPVTWSIDEFVGVTLTFLQQFGLNKVHIVGASLGAFLAQKLAELTKEYRLVQSLTLINGFTDTAAFKSAPSALVVQFLPGFMLKRMLMQNFPQGRLHTDVANSIDFIVEQLETLTQPELASRLNLNIKPSYVDPRPILDQHIPVMIVEVQDKCAISSNVRLEMLKYYPDARIAHLKHGGNFPYLAVSSEVDMFIKIHLRQFYGTPASPTSDSELNDMFKKQASGAATAEASDSEQTASHAASPPAHKQRQERAPADAKPVKSRGMFDSDDDDDDDNEDDETF</sequence>
<organism evidence="7">
    <name type="scientific">Salpingoeca rosetta (strain ATCC 50818 / BSB-021)</name>
    <dbReference type="NCBI Taxonomy" id="946362"/>
    <lineage>
        <taxon>Eukaryota</taxon>
        <taxon>Choanoflagellata</taxon>
        <taxon>Craspedida</taxon>
        <taxon>Salpingoecidae</taxon>
        <taxon>Salpingoeca</taxon>
    </lineage>
</organism>
<dbReference type="RefSeq" id="XP_004998796.1">
    <property type="nucleotide sequence ID" value="XM_004998739.1"/>
</dbReference>
<dbReference type="FunCoup" id="F2TVX9">
    <property type="interactions" value="1062"/>
</dbReference>
<keyword evidence="3" id="KW-0963">Cytoplasm</keyword>
<evidence type="ECO:0000256" key="3">
    <source>
        <dbReference type="ARBA" id="ARBA00022490"/>
    </source>
</evidence>
<gene>
    <name evidence="6" type="ORF">PTSG_00246</name>
</gene>
<feature type="domain" description="AB hydrolase-1" evidence="5">
    <location>
        <begin position="76"/>
        <end position="230"/>
    </location>
</feature>
<dbReference type="STRING" id="946362.F2TVX9"/>